<organism evidence="7">
    <name type="scientific">candidate division WOR-3 bacterium</name>
    <dbReference type="NCBI Taxonomy" id="2052148"/>
    <lineage>
        <taxon>Bacteria</taxon>
        <taxon>Bacteria division WOR-3</taxon>
    </lineage>
</organism>
<dbReference type="InterPro" id="IPR004839">
    <property type="entry name" value="Aminotransferase_I/II_large"/>
</dbReference>
<proteinExistence type="inferred from homology"/>
<dbReference type="Gene3D" id="3.90.1150.10">
    <property type="entry name" value="Aspartate Aminotransferase, domain 1"/>
    <property type="match status" value="1"/>
</dbReference>
<comment type="caution">
    <text evidence="7">The sequence shown here is derived from an EMBL/GenBank/DDBJ whole genome shotgun (WGS) entry which is preliminary data.</text>
</comment>
<evidence type="ECO:0000256" key="1">
    <source>
        <dbReference type="ARBA" id="ARBA00001933"/>
    </source>
</evidence>
<comment type="similarity">
    <text evidence="2">Belongs to the class-I pyridoxal-phosphate-dependent aminotransferase family.</text>
</comment>
<comment type="cofactor">
    <cofactor evidence="1">
        <name>pyridoxal 5'-phosphate</name>
        <dbReference type="ChEBI" id="CHEBI:597326"/>
    </cofactor>
</comment>
<dbReference type="EMBL" id="DTGZ01000094">
    <property type="protein sequence ID" value="HGV97660.1"/>
    <property type="molecule type" value="Genomic_DNA"/>
</dbReference>
<evidence type="ECO:0000256" key="5">
    <source>
        <dbReference type="ARBA" id="ARBA00022898"/>
    </source>
</evidence>
<keyword evidence="3 7" id="KW-0032">Aminotransferase</keyword>
<keyword evidence="5" id="KW-0663">Pyridoxal phosphate</keyword>
<sequence>MGKYDVSYPGQDFSQNLVPKFLDNAEHRIPLSRFDKREVWPSKMFTIKLELDEFMRNHPDMPVYDASQGDGGMSLGGIPKQEIAQALLNYLPEERTTKYGDPVGSFVLRKAIFENYYKFDSETGLSPENIVVGDGGRDLLQKWYQVIVQSIGGNGDFIIVSAAPWGSYPEGSYINGLNMLCAPGNPDDGFQITPEGIDQCIDSVQKCGHKVIGIIITSPDNPTGNYLNAEELINLIEYATLKNIKFIFVDLIYQAVTDPDIGCYDVNRIYKRLTPEARERVCFMDGLTKKAGASNLRNAHLVCGSLSIVKKLKGIATHTILPNVAGEAAAYEIYKQENPLAHPWVRRVIEPTAQSRTIVKRRLKELGYKFICGQGYYAFINVYPWLGKEIPHGKEVKSSSGLLIKAIENVEVLKSYLTSQCGLAVIDGLVFKQPHFIRFSYANTPDYTDGAITRLDQSLKELL</sequence>
<dbReference type="InterPro" id="IPR015424">
    <property type="entry name" value="PyrdxlP-dep_Trfase"/>
</dbReference>
<dbReference type="AlphaFoldDB" id="A0A7C4XMA1"/>
<dbReference type="InterPro" id="IPR015421">
    <property type="entry name" value="PyrdxlP-dep_Trfase_major"/>
</dbReference>
<reference evidence="7" key="1">
    <citation type="journal article" date="2020" name="mSystems">
        <title>Genome- and Community-Level Interaction Insights into Carbon Utilization and Element Cycling Functions of Hydrothermarchaeota in Hydrothermal Sediment.</title>
        <authorList>
            <person name="Zhou Z."/>
            <person name="Liu Y."/>
            <person name="Xu W."/>
            <person name="Pan J."/>
            <person name="Luo Z.H."/>
            <person name="Li M."/>
        </authorList>
    </citation>
    <scope>NUCLEOTIDE SEQUENCE [LARGE SCALE GENOMIC DNA]</scope>
    <source>
        <strain evidence="7">SpSt-774</strain>
    </source>
</reference>
<dbReference type="InterPro" id="IPR050596">
    <property type="entry name" value="AspAT/PAT-like"/>
</dbReference>
<dbReference type="GO" id="GO:0008483">
    <property type="term" value="F:transaminase activity"/>
    <property type="evidence" value="ECO:0007669"/>
    <property type="project" value="UniProtKB-KW"/>
</dbReference>
<dbReference type="SUPFAM" id="SSF53383">
    <property type="entry name" value="PLP-dependent transferases"/>
    <property type="match status" value="1"/>
</dbReference>
<protein>
    <submittedName>
        <fullName evidence="7">Pyridoxal phosphate-dependent aminotransferase</fullName>
    </submittedName>
</protein>
<feature type="domain" description="Aminotransferase class I/classII large" evidence="6">
    <location>
        <begin position="82"/>
        <end position="447"/>
    </location>
</feature>
<dbReference type="Gene3D" id="3.40.640.10">
    <property type="entry name" value="Type I PLP-dependent aspartate aminotransferase-like (Major domain)"/>
    <property type="match status" value="1"/>
</dbReference>
<dbReference type="GO" id="GO:0006520">
    <property type="term" value="P:amino acid metabolic process"/>
    <property type="evidence" value="ECO:0007669"/>
    <property type="project" value="InterPro"/>
</dbReference>
<dbReference type="InterPro" id="IPR015422">
    <property type="entry name" value="PyrdxlP-dep_Trfase_small"/>
</dbReference>
<evidence type="ECO:0000256" key="4">
    <source>
        <dbReference type="ARBA" id="ARBA00022679"/>
    </source>
</evidence>
<dbReference type="CDD" id="cd00609">
    <property type="entry name" value="AAT_like"/>
    <property type="match status" value="1"/>
</dbReference>
<evidence type="ECO:0000313" key="7">
    <source>
        <dbReference type="EMBL" id="HGV97660.1"/>
    </source>
</evidence>
<dbReference type="PANTHER" id="PTHR46383:SF2">
    <property type="entry name" value="AMINOTRANSFERASE"/>
    <property type="match status" value="1"/>
</dbReference>
<evidence type="ECO:0000259" key="6">
    <source>
        <dbReference type="Pfam" id="PF00155"/>
    </source>
</evidence>
<dbReference type="Pfam" id="PF00155">
    <property type="entry name" value="Aminotran_1_2"/>
    <property type="match status" value="1"/>
</dbReference>
<evidence type="ECO:0000256" key="2">
    <source>
        <dbReference type="ARBA" id="ARBA00007441"/>
    </source>
</evidence>
<dbReference type="GO" id="GO:0030170">
    <property type="term" value="F:pyridoxal phosphate binding"/>
    <property type="evidence" value="ECO:0007669"/>
    <property type="project" value="InterPro"/>
</dbReference>
<gene>
    <name evidence="7" type="ORF">ENV60_05125</name>
</gene>
<accession>A0A7C4XMA1</accession>
<name>A0A7C4XMA1_UNCW3</name>
<dbReference type="PANTHER" id="PTHR46383">
    <property type="entry name" value="ASPARTATE AMINOTRANSFERASE"/>
    <property type="match status" value="1"/>
</dbReference>
<keyword evidence="4 7" id="KW-0808">Transferase</keyword>
<evidence type="ECO:0000256" key="3">
    <source>
        <dbReference type="ARBA" id="ARBA00022576"/>
    </source>
</evidence>